<organism evidence="1 2">
    <name type="scientific">Cyphomyrmex costatus</name>
    <dbReference type="NCBI Taxonomy" id="456900"/>
    <lineage>
        <taxon>Eukaryota</taxon>
        <taxon>Metazoa</taxon>
        <taxon>Ecdysozoa</taxon>
        <taxon>Arthropoda</taxon>
        <taxon>Hexapoda</taxon>
        <taxon>Insecta</taxon>
        <taxon>Pterygota</taxon>
        <taxon>Neoptera</taxon>
        <taxon>Endopterygota</taxon>
        <taxon>Hymenoptera</taxon>
        <taxon>Apocrita</taxon>
        <taxon>Aculeata</taxon>
        <taxon>Formicoidea</taxon>
        <taxon>Formicidae</taxon>
        <taxon>Myrmicinae</taxon>
        <taxon>Cyphomyrmex</taxon>
    </lineage>
</organism>
<evidence type="ECO:0000313" key="1">
    <source>
        <dbReference type="EMBL" id="KYN05231.1"/>
    </source>
</evidence>
<dbReference type="Proteomes" id="UP000078542">
    <property type="component" value="Unassembled WGS sequence"/>
</dbReference>
<protein>
    <submittedName>
        <fullName evidence="1">Uncharacterized protein</fullName>
    </submittedName>
</protein>
<dbReference type="AlphaFoldDB" id="A0A151IL69"/>
<proteinExistence type="predicted"/>
<evidence type="ECO:0000313" key="2">
    <source>
        <dbReference type="Proteomes" id="UP000078542"/>
    </source>
</evidence>
<reference evidence="1 2" key="1">
    <citation type="submission" date="2016-03" db="EMBL/GenBank/DDBJ databases">
        <title>Cyphomyrmex costatus WGS genome.</title>
        <authorList>
            <person name="Nygaard S."/>
            <person name="Hu H."/>
            <person name="Boomsma J."/>
            <person name="Zhang G."/>
        </authorList>
    </citation>
    <scope>NUCLEOTIDE SEQUENCE [LARGE SCALE GENOMIC DNA]</scope>
    <source>
        <strain evidence="1">MS0001</strain>
        <tissue evidence="1">Whole body</tissue>
    </source>
</reference>
<dbReference type="EMBL" id="KQ977162">
    <property type="protein sequence ID" value="KYN05231.1"/>
    <property type="molecule type" value="Genomic_DNA"/>
</dbReference>
<accession>A0A151IL69</accession>
<gene>
    <name evidence="1" type="ORF">ALC62_03873</name>
</gene>
<keyword evidence="2" id="KW-1185">Reference proteome</keyword>
<name>A0A151IL69_9HYME</name>
<sequence length="84" mass="10202">MQHLFSTRKRYRVEQYLEVVESWTEQEFKEHLRLSKQTVFRFIAEFETSVFMPNHLYGSKPISAKLSILIFLWFMANKNNIRSV</sequence>